<feature type="compositionally biased region" description="Acidic residues" evidence="1">
    <location>
        <begin position="86"/>
        <end position="101"/>
    </location>
</feature>
<dbReference type="EMBL" id="CAUYUJ010018291">
    <property type="protein sequence ID" value="CAK0882393.1"/>
    <property type="molecule type" value="Genomic_DNA"/>
</dbReference>
<proteinExistence type="predicted"/>
<accession>A0ABN9WCC1</accession>
<evidence type="ECO:0000256" key="1">
    <source>
        <dbReference type="SAM" id="MobiDB-lite"/>
    </source>
</evidence>
<keyword evidence="3" id="KW-1185">Reference proteome</keyword>
<feature type="compositionally biased region" description="Acidic residues" evidence="1">
    <location>
        <begin position="17"/>
        <end position="26"/>
    </location>
</feature>
<gene>
    <name evidence="2" type="ORF">PCOR1329_LOCUS64924</name>
</gene>
<evidence type="ECO:0000313" key="3">
    <source>
        <dbReference type="Proteomes" id="UP001189429"/>
    </source>
</evidence>
<evidence type="ECO:0000313" key="2">
    <source>
        <dbReference type="EMBL" id="CAK0882393.1"/>
    </source>
</evidence>
<dbReference type="Proteomes" id="UP001189429">
    <property type="component" value="Unassembled WGS sequence"/>
</dbReference>
<feature type="region of interest" description="Disordered" evidence="1">
    <location>
        <begin position="1"/>
        <end position="130"/>
    </location>
</feature>
<name>A0ABN9WCC1_9DINO</name>
<comment type="caution">
    <text evidence="2">The sequence shown here is derived from an EMBL/GenBank/DDBJ whole genome shotgun (WGS) entry which is preliminary data.</text>
</comment>
<sequence>MFVSTAWHELGPKQSEWEGEATEGTETEGPRRQNLGPGGVAIAFDGVVGEPTRIETTGEATSGAYGSEHTDDDEDTAGVRRGDGVGDADEVFDDELGEAEDSEHMEGNEDTTVVNRSDGVGDADRVLEEEEGSDECERRLGRRANRSACEMCEGRAICIERTPANAHECRTAAPKGHSWTVLAVWYTE</sequence>
<organism evidence="2 3">
    <name type="scientific">Prorocentrum cordatum</name>
    <dbReference type="NCBI Taxonomy" id="2364126"/>
    <lineage>
        <taxon>Eukaryota</taxon>
        <taxon>Sar</taxon>
        <taxon>Alveolata</taxon>
        <taxon>Dinophyceae</taxon>
        <taxon>Prorocentrales</taxon>
        <taxon>Prorocentraceae</taxon>
        <taxon>Prorocentrum</taxon>
    </lineage>
</organism>
<reference evidence="2" key="1">
    <citation type="submission" date="2023-10" db="EMBL/GenBank/DDBJ databases">
        <authorList>
            <person name="Chen Y."/>
            <person name="Shah S."/>
            <person name="Dougan E. K."/>
            <person name="Thang M."/>
            <person name="Chan C."/>
        </authorList>
    </citation>
    <scope>NUCLEOTIDE SEQUENCE [LARGE SCALE GENOMIC DNA]</scope>
</reference>
<protein>
    <submittedName>
        <fullName evidence="2">Uncharacterized protein</fullName>
    </submittedName>
</protein>